<dbReference type="SUPFAM" id="SSF117281">
    <property type="entry name" value="Kelch motif"/>
    <property type="match status" value="2"/>
</dbReference>
<evidence type="ECO:0000256" key="7">
    <source>
        <dbReference type="ARBA" id="ARBA00022603"/>
    </source>
</evidence>
<dbReference type="SUPFAM" id="SSF53335">
    <property type="entry name" value="S-adenosyl-L-methionine-dependent methyltransferases"/>
    <property type="match status" value="1"/>
</dbReference>
<name>A0ABQ9FA01_TEGGR</name>
<comment type="similarity">
    <text evidence="3">Belongs to the methyltransferase superfamily. LCMT family.</text>
</comment>
<evidence type="ECO:0000256" key="3">
    <source>
        <dbReference type="ARBA" id="ARBA00010703"/>
    </source>
</evidence>
<comment type="catalytic activity">
    <reaction evidence="13">
        <text>7-[(3S)-(3-amino-3-methoxycarbonyl)propyl]wyosine(37) in tRNA(Phe) + S-adenosyl-L-methionine + CO2 = wybutosine(37) in tRNA(Phe) + S-adenosyl-L-homocysteine + 2 H(+)</text>
        <dbReference type="Rhea" id="RHEA:37119"/>
        <dbReference type="Rhea" id="RHEA-COMP:11844"/>
        <dbReference type="Rhea" id="RHEA-COMP:11847"/>
        <dbReference type="ChEBI" id="CHEBI:15378"/>
        <dbReference type="ChEBI" id="CHEBI:16526"/>
        <dbReference type="ChEBI" id="CHEBI:57856"/>
        <dbReference type="ChEBI" id="CHEBI:59789"/>
        <dbReference type="ChEBI" id="CHEBI:73544"/>
        <dbReference type="ChEBI" id="CHEBI:74275"/>
        <dbReference type="EC" id="2.3.1.231"/>
    </reaction>
</comment>
<protein>
    <recommendedName>
        <fullName evidence="6">tRNA wybutosine-synthesizing protein 4</fullName>
        <ecNumber evidence="5">2.1.1.290</ecNumber>
        <ecNumber evidence="4">2.3.1.231</ecNumber>
    </recommendedName>
    <alternativeName>
        <fullName evidence="12">tRNA(Phe) (7-(3-amino-3-(methoxycarbonyl)propyl)wyosine(37)-N)-methoxycarbonyltransferase</fullName>
    </alternativeName>
    <alternativeName>
        <fullName evidence="11">tRNA(Phe) (7-(3-amino-3-carboxypropyl)wyosine(37)-O)-methyltransferase</fullName>
    </alternativeName>
</protein>
<gene>
    <name evidence="15" type="ORF">KUTeg_008769</name>
</gene>
<evidence type="ECO:0000256" key="14">
    <source>
        <dbReference type="SAM" id="MobiDB-lite"/>
    </source>
</evidence>
<organism evidence="15 16">
    <name type="scientific">Tegillarca granosa</name>
    <name type="common">Malaysian cockle</name>
    <name type="synonym">Anadara granosa</name>
    <dbReference type="NCBI Taxonomy" id="220873"/>
    <lineage>
        <taxon>Eukaryota</taxon>
        <taxon>Metazoa</taxon>
        <taxon>Spiralia</taxon>
        <taxon>Lophotrochozoa</taxon>
        <taxon>Mollusca</taxon>
        <taxon>Bivalvia</taxon>
        <taxon>Autobranchia</taxon>
        <taxon>Pteriomorphia</taxon>
        <taxon>Arcoida</taxon>
        <taxon>Arcoidea</taxon>
        <taxon>Arcidae</taxon>
        <taxon>Tegillarca</taxon>
    </lineage>
</organism>
<dbReference type="Pfam" id="PF13418">
    <property type="entry name" value="Beta-prop_TYW4"/>
    <property type="match status" value="1"/>
</dbReference>
<accession>A0ABQ9FA01</accession>
<proteinExistence type="inferred from homology"/>
<keyword evidence="16" id="KW-1185">Reference proteome</keyword>
<evidence type="ECO:0000256" key="4">
    <source>
        <dbReference type="ARBA" id="ARBA00012155"/>
    </source>
</evidence>
<dbReference type="InterPro" id="IPR015915">
    <property type="entry name" value="Kelch-typ_b-propeller"/>
</dbReference>
<evidence type="ECO:0000256" key="12">
    <source>
        <dbReference type="ARBA" id="ARBA00030847"/>
    </source>
</evidence>
<evidence type="ECO:0000256" key="6">
    <source>
        <dbReference type="ARBA" id="ARBA00018045"/>
    </source>
</evidence>
<evidence type="ECO:0000256" key="13">
    <source>
        <dbReference type="ARBA" id="ARBA00049250"/>
    </source>
</evidence>
<dbReference type="InterPro" id="IPR007213">
    <property type="entry name" value="Ppm1/Ppm2/Tcmp"/>
</dbReference>
<dbReference type="EMBL" id="JARBDR010000342">
    <property type="protein sequence ID" value="KAJ8314208.1"/>
    <property type="molecule type" value="Genomic_DNA"/>
</dbReference>
<dbReference type="EC" id="2.1.1.290" evidence="5"/>
<dbReference type="Gene3D" id="2.120.10.80">
    <property type="entry name" value="Kelch-type beta propeller"/>
    <property type="match status" value="1"/>
</dbReference>
<evidence type="ECO:0000256" key="2">
    <source>
        <dbReference type="ARBA" id="ARBA00004797"/>
    </source>
</evidence>
<dbReference type="InterPro" id="IPR029063">
    <property type="entry name" value="SAM-dependent_MTases_sf"/>
</dbReference>
<dbReference type="PANTHER" id="PTHR46529">
    <property type="entry name" value="TRNA WYBUTOSINE-SYNTHESIZING PROTEIN 4"/>
    <property type="match status" value="1"/>
</dbReference>
<evidence type="ECO:0000313" key="16">
    <source>
        <dbReference type="Proteomes" id="UP001217089"/>
    </source>
</evidence>
<sequence length="821" mass="93855">MDNQSTQKGRKTCKTRRETAVQGTNDNSIVSKCSMASQGYFNDEFLQHFVYKLTRRAPLIHRGYYIRAKAIDFIIKKFLKENPGKKQMLSLGAGFDSAYFRLKSQQLLNDVTFFEVDFPDVVKRKCQMIKMREALNALIPELLVDKKNRDPLIEIDTTDYKLLGVDLTQLNTLEALLKVCDIDFELPTLLLSECVLTYMTRRCSSAVVKWAAETFCNGLFVMYEQINPNDAFGLFMQNHFQVIGSPLKCINAFPFLESQTERCKKLGWSECEALDMNQFYNYLVPSEERRIIEHLEPFDEYEEWNLKCAHYMILCGYNEIGIPGYDYQDPVTMTAVEFQPMKNETDVCIKRIGHSSTELHSNHIVVTIGGFGEQEGKHKRLTNMTLLDLHTNNTCDMGLDVDDDVEIIRMHHTACVLKDQSLLLIGGRISPLRVCSQLVKIVFRRGTKNESLLQEKNVDVKFNEESVNSTVSTEQTKERENFIISEPQFVHKVTSEEKENAGVLEQCNFQHLCSEIESKCENELKSESKHSKDKKLENPDKPIEIDNVSDSKQFQIENQVKSKHFDDKELVRLEKPIESESSNCDKIWNINDSKPTVICSVMNQHGDIPSPRWRHCAIVFKKNGLEYVFVYGGRTETDLTLKDSYILDIETNHWTEVLPNNLGPGERHSHAVCQWNDLILVSGGLNSDLQPLNSIYAFNTNSYEWTKLEVTGMLHERYSHTAHVIDNYLVLIGGVNLNHSPPGVAIIDLTSNHAMEFPLPPQDKSNLLMLHRHTSLYTGTGKFMIIGGGGNCFSFGTHLNKSPIIMDIRKCLKEVKGHVKI</sequence>
<keyword evidence="7" id="KW-0489">Methyltransferase</keyword>
<keyword evidence="9" id="KW-0949">S-adenosyl-L-methionine</keyword>
<evidence type="ECO:0000256" key="9">
    <source>
        <dbReference type="ARBA" id="ARBA00022691"/>
    </source>
</evidence>
<evidence type="ECO:0000256" key="11">
    <source>
        <dbReference type="ARBA" id="ARBA00029750"/>
    </source>
</evidence>
<keyword evidence="10" id="KW-0819">tRNA processing</keyword>
<evidence type="ECO:0000256" key="10">
    <source>
        <dbReference type="ARBA" id="ARBA00022694"/>
    </source>
</evidence>
<keyword evidence="8" id="KW-0808">Transferase</keyword>
<evidence type="ECO:0000313" key="15">
    <source>
        <dbReference type="EMBL" id="KAJ8314208.1"/>
    </source>
</evidence>
<evidence type="ECO:0000256" key="5">
    <source>
        <dbReference type="ARBA" id="ARBA00012779"/>
    </source>
</evidence>
<comment type="caution">
    <text evidence="15">The sequence shown here is derived from an EMBL/GenBank/DDBJ whole genome shotgun (WGS) entry which is preliminary data.</text>
</comment>
<comment type="pathway">
    <text evidence="2">tRNA modification; wybutosine-tRNA(Phe) biosynthesis.</text>
</comment>
<dbReference type="PANTHER" id="PTHR46529:SF1">
    <property type="entry name" value="TRNA WYBUTOSINE-SYNTHESIZING PROTEIN 4"/>
    <property type="match status" value="1"/>
</dbReference>
<feature type="region of interest" description="Disordered" evidence="14">
    <location>
        <begin position="1"/>
        <end position="20"/>
    </location>
</feature>
<dbReference type="Gene3D" id="3.40.50.150">
    <property type="entry name" value="Vaccinia Virus protein VP39"/>
    <property type="match status" value="1"/>
</dbReference>
<comment type="catalytic activity">
    <reaction evidence="1">
        <text>7-[(3S)-3-amino-3-carboxypropyl]wyosine(37) in tRNA(Phe) + S-adenosyl-L-methionine = 7-[(3S)-(3-amino-3-methoxycarbonyl)propyl]wyosine(37) in tRNA(Phe) + S-adenosyl-L-homocysteine</text>
        <dbReference type="Rhea" id="RHEA:36903"/>
        <dbReference type="Rhea" id="RHEA-COMP:10379"/>
        <dbReference type="Rhea" id="RHEA-COMP:11844"/>
        <dbReference type="ChEBI" id="CHEBI:57856"/>
        <dbReference type="ChEBI" id="CHEBI:59789"/>
        <dbReference type="ChEBI" id="CHEBI:73543"/>
        <dbReference type="ChEBI" id="CHEBI:74275"/>
        <dbReference type="EC" id="2.1.1.290"/>
    </reaction>
</comment>
<evidence type="ECO:0000256" key="1">
    <source>
        <dbReference type="ARBA" id="ARBA00001806"/>
    </source>
</evidence>
<dbReference type="Proteomes" id="UP001217089">
    <property type="component" value="Unassembled WGS sequence"/>
</dbReference>
<evidence type="ECO:0000256" key="8">
    <source>
        <dbReference type="ARBA" id="ARBA00022679"/>
    </source>
</evidence>
<dbReference type="Pfam" id="PF04072">
    <property type="entry name" value="LCM"/>
    <property type="match status" value="1"/>
</dbReference>
<reference evidence="15 16" key="1">
    <citation type="submission" date="2022-12" db="EMBL/GenBank/DDBJ databases">
        <title>Chromosome-level genome of Tegillarca granosa.</title>
        <authorList>
            <person name="Kim J."/>
        </authorList>
    </citation>
    <scope>NUCLEOTIDE SEQUENCE [LARGE SCALE GENOMIC DNA]</scope>
    <source>
        <strain evidence="15">Teg-2019</strain>
        <tissue evidence="15">Adductor muscle</tissue>
    </source>
</reference>
<dbReference type="EC" id="2.3.1.231" evidence="4"/>